<dbReference type="GO" id="GO:0016887">
    <property type="term" value="F:ATP hydrolysis activity"/>
    <property type="evidence" value="ECO:0007669"/>
    <property type="project" value="TreeGrafter"/>
</dbReference>
<dbReference type="CDD" id="cd01129">
    <property type="entry name" value="PulE-GspE-like"/>
    <property type="match status" value="1"/>
</dbReference>
<evidence type="ECO:0000256" key="1">
    <source>
        <dbReference type="ARBA" id="ARBA00006611"/>
    </source>
</evidence>
<keyword evidence="2" id="KW-0547">Nucleotide-binding</keyword>
<dbReference type="InParanoid" id="D6Z053"/>
<dbReference type="GO" id="GO:0005524">
    <property type="term" value="F:ATP binding"/>
    <property type="evidence" value="ECO:0007669"/>
    <property type="project" value="UniProtKB-KW"/>
</dbReference>
<evidence type="ECO:0000259" key="5">
    <source>
        <dbReference type="PROSITE" id="PS00662"/>
    </source>
</evidence>
<dbReference type="HOGENOM" id="CLU_013446_10_3_7"/>
<comment type="similarity">
    <text evidence="1">Belongs to the GSP E family.</text>
</comment>
<keyword evidence="7" id="KW-1185">Reference proteome</keyword>
<feature type="compositionally biased region" description="Polar residues" evidence="4">
    <location>
        <begin position="1"/>
        <end position="12"/>
    </location>
</feature>
<dbReference type="PANTHER" id="PTHR30258:SF3">
    <property type="entry name" value="SLL1921 PROTEIN"/>
    <property type="match status" value="1"/>
</dbReference>
<dbReference type="InterPro" id="IPR001482">
    <property type="entry name" value="T2SS/T4SS_dom"/>
</dbReference>
<sequence length="894" mass="99506">MASGEKSITGQPMNKPALNSELTPNPNGHFRLGELLVREKMVGQQDIDRVLQLQQQEKQLIGLPLGQILVKQGKLSEKDLHRLQEHPSFRKHLGTLAVEKKYVSQEQLMFCLQKKDPGKALGQALIDEGFLDEAALYELIKEQACSDKLGDLAIKLNLVSQQDIATALKTQKASRSLGEICCDLGLISPLDLDRILNKYDKQTKLGEILIKLGYLDPDKLQKNLAQQQREGIPLGTLLINNKLITNSQLQEAISKQAGIPFKALEGFIYSENDKKALTRIISPKYAEKNLILPISMQGNELTVATLSAEKIRTVRDLNQLYDHLNISCIFITETKFAELFEILYSKKLSGQRSPEAKTESEESTPEAGPADSMQLELSEDIDEVADTQNDYGAYDLETEELVNYIVKYGITHKASDIHFEQDRKGAKLRFRIDGVLREVKAGWLQNKINEKPAAIVSRIKVMSSLDISERRIPQDGVFRINYFDRTMGQKYNLDFRVATCPAISGENITIRILDSRKANVGLEKLNHSPHVLDPFKIFLKSAAGMVLVTGPTGSGKSSTLYGALQYIYDPTLKIITAEDPIEYSFPGIMQTQINPKIGLSFAQLMRSFLRLDPDVILVGEMRDEETTHIGFDAAQTGHLVLSTLHTNDAISTLGRLDDLGVDRAQIAASLSCVLAQRLVRRICPTCLADYVPSEEEWSPLFNDYPTHLTFFKGEGCNDCDFTGFSGRTLLSELFVPSDFKSFSKGASVDELKAEAVEKGLMKTMVDDGLLKLGDTTISEILRVVPHEMIQMFRKRGLNAAAGSGEPAPASSTGRGRGFMLTDPATEGVRIDQMYEEYQSLAAISQSKEQIDRELFGRFINDNFHELRLSTGSRSILFNFESEDGNVRITAVPLG</sequence>
<dbReference type="SUPFAM" id="SSF52540">
    <property type="entry name" value="P-loop containing nucleoside triphosphate hydrolases"/>
    <property type="match status" value="1"/>
</dbReference>
<evidence type="ECO:0000256" key="3">
    <source>
        <dbReference type="ARBA" id="ARBA00022840"/>
    </source>
</evidence>
<dbReference type="Pfam" id="PF00437">
    <property type="entry name" value="T2SSE"/>
    <property type="match status" value="1"/>
</dbReference>
<proteinExistence type="inferred from homology"/>
<dbReference type="InterPro" id="IPR007831">
    <property type="entry name" value="T2SS_GspE_N"/>
</dbReference>
<dbReference type="Gene3D" id="3.30.450.90">
    <property type="match status" value="1"/>
</dbReference>
<dbReference type="Pfam" id="PF05157">
    <property type="entry name" value="MshEN"/>
    <property type="match status" value="1"/>
</dbReference>
<gene>
    <name evidence="6" type="ordered locus">DaAHT2_2421</name>
</gene>
<evidence type="ECO:0000313" key="6">
    <source>
        <dbReference type="EMBL" id="ADH87086.1"/>
    </source>
</evidence>
<dbReference type="InterPro" id="IPR027417">
    <property type="entry name" value="P-loop_NTPase"/>
</dbReference>
<feature type="region of interest" description="Disordered" evidence="4">
    <location>
        <begin position="351"/>
        <end position="372"/>
    </location>
</feature>
<reference evidence="7" key="1">
    <citation type="submission" date="2010-02" db="EMBL/GenBank/DDBJ databases">
        <title>Complete sequence of Desulfurivibrio alkaliphilus AHT2.</title>
        <authorList>
            <consortium name="US DOE Joint Genome Institute"/>
            <person name="Pitluck S."/>
            <person name="Chertkov O."/>
            <person name="Detter J.C."/>
            <person name="Han C."/>
            <person name="Tapia R."/>
            <person name="Larimer F."/>
            <person name="Land M."/>
            <person name="Hauser L."/>
            <person name="Kyrpides N."/>
            <person name="Mikhailova N."/>
            <person name="Sorokin D.Y."/>
            <person name="Muyzer G."/>
            <person name="Woyke T."/>
        </authorList>
    </citation>
    <scope>NUCLEOTIDE SEQUENCE [LARGE SCALE GENOMIC DNA]</scope>
    <source>
        <strain evidence="7">DSM 19089 / UNIQEM U267 / AHT2</strain>
    </source>
</reference>
<dbReference type="Proteomes" id="UP000001508">
    <property type="component" value="Chromosome"/>
</dbReference>
<keyword evidence="3" id="KW-0067">ATP-binding</keyword>
<feature type="region of interest" description="Disordered" evidence="4">
    <location>
        <begin position="1"/>
        <end position="26"/>
    </location>
</feature>
<evidence type="ECO:0000256" key="2">
    <source>
        <dbReference type="ARBA" id="ARBA00022741"/>
    </source>
</evidence>
<dbReference type="STRING" id="589865.DaAHT2_2421"/>
<evidence type="ECO:0000256" key="4">
    <source>
        <dbReference type="SAM" id="MobiDB-lite"/>
    </source>
</evidence>
<dbReference type="eggNOG" id="COG2804">
    <property type="taxonomic scope" value="Bacteria"/>
</dbReference>
<dbReference type="AlphaFoldDB" id="D6Z053"/>
<dbReference type="SUPFAM" id="SSF160246">
    <property type="entry name" value="EspE N-terminal domain-like"/>
    <property type="match status" value="3"/>
</dbReference>
<dbReference type="PROSITE" id="PS00662">
    <property type="entry name" value="T2SP_E"/>
    <property type="match status" value="1"/>
</dbReference>
<dbReference type="EMBL" id="CP001940">
    <property type="protein sequence ID" value="ADH87086.1"/>
    <property type="molecule type" value="Genomic_DNA"/>
</dbReference>
<evidence type="ECO:0000313" key="7">
    <source>
        <dbReference type="Proteomes" id="UP000001508"/>
    </source>
</evidence>
<dbReference type="PANTHER" id="PTHR30258">
    <property type="entry name" value="TYPE II SECRETION SYSTEM PROTEIN GSPE-RELATED"/>
    <property type="match status" value="1"/>
</dbReference>
<dbReference type="Gene3D" id="3.40.50.300">
    <property type="entry name" value="P-loop containing nucleotide triphosphate hydrolases"/>
    <property type="match status" value="1"/>
</dbReference>
<dbReference type="GO" id="GO:0005886">
    <property type="term" value="C:plasma membrane"/>
    <property type="evidence" value="ECO:0007669"/>
    <property type="project" value="TreeGrafter"/>
</dbReference>
<feature type="domain" description="Bacterial type II secretion system protein E" evidence="5">
    <location>
        <begin position="609"/>
        <end position="623"/>
    </location>
</feature>
<dbReference type="InterPro" id="IPR037257">
    <property type="entry name" value="T2SS_E_N_sf"/>
</dbReference>
<dbReference type="OrthoDB" id="5487928at2"/>
<protein>
    <submittedName>
        <fullName evidence="6">Type II secretion system protein E</fullName>
    </submittedName>
</protein>
<name>D6Z053_DESAT</name>
<dbReference type="KEGG" id="dak:DaAHT2_2421"/>
<accession>D6Z053</accession>
<organism evidence="6 7">
    <name type="scientific">Desulfurivibrio alkaliphilus (strain DSM 19089 / UNIQEM U267 / AHT2)</name>
    <dbReference type="NCBI Taxonomy" id="589865"/>
    <lineage>
        <taxon>Bacteria</taxon>
        <taxon>Pseudomonadati</taxon>
        <taxon>Thermodesulfobacteriota</taxon>
        <taxon>Desulfobulbia</taxon>
        <taxon>Desulfobulbales</taxon>
        <taxon>Desulfobulbaceae</taxon>
        <taxon>Desulfurivibrio</taxon>
    </lineage>
</organism>